<keyword evidence="4" id="KW-0378">Hydrolase</keyword>
<dbReference type="InterPro" id="IPR027417">
    <property type="entry name" value="P-loop_NTPase"/>
</dbReference>
<protein>
    <submittedName>
        <fullName evidence="4">ATP-dependent endonuclease</fullName>
    </submittedName>
</protein>
<gene>
    <name evidence="4" type="ORF">prwr041_00070</name>
</gene>
<dbReference type="RefSeq" id="WP_207154319.1">
    <property type="nucleotide sequence ID" value="NZ_AP024484.1"/>
</dbReference>
<dbReference type="InterPro" id="IPR003959">
    <property type="entry name" value="ATPase_AAA_core"/>
</dbReference>
<dbReference type="InterPro" id="IPR051396">
    <property type="entry name" value="Bact_Antivir_Def_Nuclease"/>
</dbReference>
<dbReference type="PANTHER" id="PTHR43581:SF4">
    <property type="entry name" value="ATP_GTP PHOSPHATASE"/>
    <property type="match status" value="1"/>
</dbReference>
<accession>A0ABM7NUE1</accession>
<dbReference type="Pfam" id="PF13304">
    <property type="entry name" value="AAA_21"/>
    <property type="match status" value="1"/>
</dbReference>
<dbReference type="Proteomes" id="UP001319045">
    <property type="component" value="Chromosome"/>
</dbReference>
<dbReference type="EMBL" id="AP024484">
    <property type="protein sequence ID" value="BCS84114.1"/>
    <property type="molecule type" value="Genomic_DNA"/>
</dbReference>
<keyword evidence="4" id="KW-0255">Endonuclease</keyword>
<dbReference type="SUPFAM" id="SSF52540">
    <property type="entry name" value="P-loop containing nucleoside triphosphate hydrolases"/>
    <property type="match status" value="1"/>
</dbReference>
<dbReference type="Pfam" id="PF13476">
    <property type="entry name" value="AAA_23"/>
    <property type="match status" value="1"/>
</dbReference>
<evidence type="ECO:0000259" key="3">
    <source>
        <dbReference type="Pfam" id="PF20469"/>
    </source>
</evidence>
<feature type="domain" description="Rad50/SbcC-type AAA" evidence="2">
    <location>
        <begin position="6"/>
        <end position="146"/>
    </location>
</feature>
<feature type="domain" description="ATPase AAA-type core" evidence="1">
    <location>
        <begin position="194"/>
        <end position="317"/>
    </location>
</feature>
<feature type="domain" description="OLD protein-like TOPRIM" evidence="3">
    <location>
        <begin position="364"/>
        <end position="427"/>
    </location>
</feature>
<dbReference type="GO" id="GO:0004519">
    <property type="term" value="F:endonuclease activity"/>
    <property type="evidence" value="ECO:0007669"/>
    <property type="project" value="UniProtKB-KW"/>
</dbReference>
<reference evidence="4 5" key="1">
    <citation type="journal article" date="2022" name="Int. J. Syst. Evol. Microbiol.">
        <title>Prevotella herbatica sp. nov., a plant polysaccharide-decomposing anaerobic bacterium isolated from a methanogenic reactor.</title>
        <authorList>
            <person name="Uek A."/>
            <person name="Tonouchi A."/>
            <person name="Kaku N."/>
            <person name="Ueki K."/>
        </authorList>
    </citation>
    <scope>NUCLEOTIDE SEQUENCE [LARGE SCALE GENOMIC DNA]</scope>
    <source>
        <strain evidence="4 5">WR041</strain>
    </source>
</reference>
<dbReference type="Pfam" id="PF20469">
    <property type="entry name" value="OLD-like_TOPRIM"/>
    <property type="match status" value="1"/>
</dbReference>
<dbReference type="InterPro" id="IPR038729">
    <property type="entry name" value="Rad50/SbcC_AAA"/>
</dbReference>
<keyword evidence="5" id="KW-1185">Reference proteome</keyword>
<sequence length="525" mass="60035">MLTITKIKLHNFKKFKDLTFDVNPDINILIGDNESGKSTILQAIDLVARGSRTRVENIGLERLFNIETILEYMDIDIANRDPTSLPEMYVELYFSNQSNPSLEGTNNSISRLCSGIRLRCIPNDDYSQQITQLLKNPNASFPLEFYSIMFDTFAGESFNAYTKKLKSLFIDNSNIGSPFAMREYVNDIYHSQLTDLQRVNTRHAYKDSKIQFQVQTLAQYNALISPYNFAIRESADDNIETDITLLENEIPLENKGLGTQCFIKTKLSMNRALNSIDTVLIEEPENHLSHTKMLELIELIRNAQNRQLFISTHSDLIATRLNMRKCLLLNSSSANIINLAALPKDTADFFMKAPDNNMLQFVLAQKSILVEGDAEFILMDGLYKRTITKELSSSGIGVISVDGKCFKRYLEIAKLLQNKVAVITDNDHDYTANITNNYSDYINNQFANIRIYSDTNNTRYTFEMCIYEDNEAICDSEFQTPDRRLTTIDYMLKNKADAAFKLLKNSIDTLAVPQYIQDAIKWIDD</sequence>
<organism evidence="4 5">
    <name type="scientific">Prevotella herbatica</name>
    <dbReference type="NCBI Taxonomy" id="2801997"/>
    <lineage>
        <taxon>Bacteria</taxon>
        <taxon>Pseudomonadati</taxon>
        <taxon>Bacteroidota</taxon>
        <taxon>Bacteroidia</taxon>
        <taxon>Bacteroidales</taxon>
        <taxon>Prevotellaceae</taxon>
        <taxon>Prevotella</taxon>
    </lineage>
</organism>
<dbReference type="CDD" id="cd01026">
    <property type="entry name" value="TOPRIM_OLD"/>
    <property type="match status" value="1"/>
</dbReference>
<name>A0ABM7NUE1_9BACT</name>
<dbReference type="Gene3D" id="3.40.50.300">
    <property type="entry name" value="P-loop containing nucleotide triphosphate hydrolases"/>
    <property type="match status" value="1"/>
</dbReference>
<evidence type="ECO:0000313" key="4">
    <source>
        <dbReference type="EMBL" id="BCS84114.1"/>
    </source>
</evidence>
<evidence type="ECO:0000259" key="2">
    <source>
        <dbReference type="Pfam" id="PF13476"/>
    </source>
</evidence>
<dbReference type="InterPro" id="IPR034139">
    <property type="entry name" value="TOPRIM_OLD"/>
</dbReference>
<dbReference type="PANTHER" id="PTHR43581">
    <property type="entry name" value="ATP/GTP PHOSPHATASE"/>
    <property type="match status" value="1"/>
</dbReference>
<evidence type="ECO:0000313" key="5">
    <source>
        <dbReference type="Proteomes" id="UP001319045"/>
    </source>
</evidence>
<proteinExistence type="predicted"/>
<evidence type="ECO:0000259" key="1">
    <source>
        <dbReference type="Pfam" id="PF13304"/>
    </source>
</evidence>
<keyword evidence="4" id="KW-0540">Nuclease</keyword>